<comment type="caution">
    <text evidence="1">The sequence shown here is derived from an EMBL/GenBank/DDBJ whole genome shotgun (WGS) entry which is preliminary data.</text>
</comment>
<dbReference type="AlphaFoldDB" id="A0A8J7LBY8"/>
<gene>
    <name evidence="1" type="ORF">I8752_04495</name>
</gene>
<evidence type="ECO:0000313" key="2">
    <source>
        <dbReference type="Proteomes" id="UP000662314"/>
    </source>
</evidence>
<proteinExistence type="predicted"/>
<reference evidence="1 2" key="1">
    <citation type="journal article" date="2021" name="Int. J. Syst. Evol. Microbiol.">
        <title>Amazonocrinis nigriterrae gen. nov., sp. nov., Atlanticothrix silvestris gen. nov., sp. nov. and Dendronalium phyllosphericum gen. nov., sp. nov., nostocacean cyanobacteria from Brazilian environments.</title>
        <authorList>
            <person name="Alvarenga D.O."/>
            <person name="Andreote A.P.D."/>
            <person name="Branco L.H.Z."/>
            <person name="Delbaje E."/>
            <person name="Cruz R.B."/>
            <person name="Varani A.M."/>
            <person name="Fiore M.F."/>
        </authorList>
    </citation>
    <scope>NUCLEOTIDE SEQUENCE [LARGE SCALE GENOMIC DNA]</scope>
    <source>
        <strain evidence="1 2">CENA369</strain>
    </source>
</reference>
<dbReference type="EMBL" id="JAECZA010000011">
    <property type="protein sequence ID" value="MBH8572302.1"/>
    <property type="molecule type" value="Genomic_DNA"/>
</dbReference>
<dbReference type="NCBIfam" id="TIGR02595">
    <property type="entry name" value="PEP_CTERM"/>
    <property type="match status" value="1"/>
</dbReference>
<dbReference type="Proteomes" id="UP000662314">
    <property type="component" value="Unassembled WGS sequence"/>
</dbReference>
<keyword evidence="2" id="KW-1185">Reference proteome</keyword>
<accession>A0A8J7LBY8</accession>
<dbReference type="InterPro" id="IPR013424">
    <property type="entry name" value="Ice-binding_C"/>
</dbReference>
<evidence type="ECO:0000313" key="1">
    <source>
        <dbReference type="EMBL" id="MBH8572302.1"/>
    </source>
</evidence>
<sequence>MEIEFMLSATSLKKLSQTTATAVLGFSILAAIGTDPAQAVNLKTFNISGNFAPAAVDGSVGLPVELANGSFSGTYTVDTDRLPASSSFVDLTSWTVNLVNGNTVLRTLSNSLAGNTAYIQENILAFADAGLLTGQNNNLYSLELYFNSNFTGKGSTNDGIFLDNSDLGSVQSSGSTAVTFAKGESVPEPRTFAGMMVATTIGLWVKRKQKAKIAAY</sequence>
<name>A0A8J7LBY8_9NOST</name>
<organism evidence="1 2">
    <name type="scientific">Dendronalium phyllosphericum CENA369</name>
    <dbReference type="NCBI Taxonomy" id="1725256"/>
    <lineage>
        <taxon>Bacteria</taxon>
        <taxon>Bacillati</taxon>
        <taxon>Cyanobacteriota</taxon>
        <taxon>Cyanophyceae</taxon>
        <taxon>Nostocales</taxon>
        <taxon>Nostocaceae</taxon>
        <taxon>Dendronalium</taxon>
        <taxon>Dendronalium phyllosphericum</taxon>
    </lineage>
</organism>
<protein>
    <submittedName>
        <fullName evidence="1">PEP-CTERM sorting domain-containing protein</fullName>
    </submittedName>
</protein>
<dbReference type="RefSeq" id="WP_214431127.1">
    <property type="nucleotide sequence ID" value="NZ_CAWPUQ010000013.1"/>
</dbReference>